<proteinExistence type="inferred from homology"/>
<sequence length="328" mass="36684">MPAHGRRPTSAKFTSTSIFILTCLFFVLYYHPSTLSTPRDQDQDQAYKHAHDHDHSTYESGSRRQSASPRIPEKIWYKVGPKGLSDQSHAWLDDCLHKNPAHSAQIMTDTTGDEYVQEHFSHRPDIVELYLGLAVPILKADLLRYLLLYAEGGIWADLDVSCGEVPIREWIPERLRAKAGLVVGWEFDVGWGENIIRQFESWTIMAAPGSMHLLMVINDIVDAIRERMEVHGVSVGELTLDMAGSVIDLTGPRRLTRSVLKSLGMVRNETVDVKSISHLLEPVLVEDVLILPGYSFASTANVYANKTGPALVTHHYAGSWKNENGGEV</sequence>
<dbReference type="GO" id="GO:0000009">
    <property type="term" value="F:alpha-1,6-mannosyltransferase activity"/>
    <property type="evidence" value="ECO:0007669"/>
    <property type="project" value="InterPro"/>
</dbReference>
<dbReference type="Proteomes" id="UP001149079">
    <property type="component" value="Unassembled WGS sequence"/>
</dbReference>
<keyword evidence="3" id="KW-0472">Membrane</keyword>
<dbReference type="OrthoDB" id="409543at2759"/>
<keyword evidence="5" id="KW-1185">Reference proteome</keyword>
<feature type="transmembrane region" description="Helical" evidence="3">
    <location>
        <begin position="12"/>
        <end position="31"/>
    </location>
</feature>
<evidence type="ECO:0000256" key="1">
    <source>
        <dbReference type="ARBA" id="ARBA00009003"/>
    </source>
</evidence>
<dbReference type="PANTHER" id="PTHR31834">
    <property type="entry name" value="INITIATION-SPECIFIC ALPHA-1,6-MANNOSYLTRANSFERASE"/>
    <property type="match status" value="1"/>
</dbReference>
<feature type="compositionally biased region" description="Basic and acidic residues" evidence="2">
    <location>
        <begin position="39"/>
        <end position="57"/>
    </location>
</feature>
<evidence type="ECO:0000313" key="4">
    <source>
        <dbReference type="EMBL" id="KAJ5143744.1"/>
    </source>
</evidence>
<comment type="caution">
    <text evidence="4">The sequence shown here is derived from an EMBL/GenBank/DDBJ whole genome shotgun (WGS) entry which is preliminary data.</text>
</comment>
<dbReference type="RefSeq" id="XP_056525388.1">
    <property type="nucleotide sequence ID" value="XM_056663275.1"/>
</dbReference>
<organism evidence="4 5">
    <name type="scientific">Penicillium bovifimosum</name>
    <dbReference type="NCBI Taxonomy" id="126998"/>
    <lineage>
        <taxon>Eukaryota</taxon>
        <taxon>Fungi</taxon>
        <taxon>Dikarya</taxon>
        <taxon>Ascomycota</taxon>
        <taxon>Pezizomycotina</taxon>
        <taxon>Eurotiomycetes</taxon>
        <taxon>Eurotiomycetidae</taxon>
        <taxon>Eurotiales</taxon>
        <taxon>Aspergillaceae</taxon>
        <taxon>Penicillium</taxon>
    </lineage>
</organism>
<dbReference type="Pfam" id="PF04488">
    <property type="entry name" value="Gly_transf_sug"/>
    <property type="match status" value="1"/>
</dbReference>
<reference evidence="4" key="1">
    <citation type="submission" date="2022-11" db="EMBL/GenBank/DDBJ databases">
        <authorList>
            <person name="Petersen C."/>
        </authorList>
    </citation>
    <scope>NUCLEOTIDE SEQUENCE</scope>
    <source>
        <strain evidence="4">IBT 22155</strain>
    </source>
</reference>
<dbReference type="InterPro" id="IPR039367">
    <property type="entry name" value="Och1-like"/>
</dbReference>
<evidence type="ECO:0000313" key="5">
    <source>
        <dbReference type="Proteomes" id="UP001149079"/>
    </source>
</evidence>
<dbReference type="GO" id="GO:0006487">
    <property type="term" value="P:protein N-linked glycosylation"/>
    <property type="evidence" value="ECO:0007669"/>
    <property type="project" value="TreeGrafter"/>
</dbReference>
<dbReference type="InterPro" id="IPR007577">
    <property type="entry name" value="GlycoTrfase_DXD_sugar-bd_CS"/>
</dbReference>
<dbReference type="GO" id="GO:0000136">
    <property type="term" value="C:mannan polymerase complex"/>
    <property type="evidence" value="ECO:0007669"/>
    <property type="project" value="TreeGrafter"/>
</dbReference>
<dbReference type="Gene3D" id="3.90.550.20">
    <property type="match status" value="1"/>
</dbReference>
<dbReference type="EMBL" id="JAPQKL010000002">
    <property type="protein sequence ID" value="KAJ5143744.1"/>
    <property type="molecule type" value="Genomic_DNA"/>
</dbReference>
<protein>
    <recommendedName>
        <fullName evidence="6">Initiation-specific alpha-1,6-mannosyltransferase</fullName>
    </recommendedName>
</protein>
<feature type="compositionally biased region" description="Polar residues" evidence="2">
    <location>
        <begin position="58"/>
        <end position="68"/>
    </location>
</feature>
<name>A0A9W9L9R2_9EURO</name>
<dbReference type="PANTHER" id="PTHR31834:SF8">
    <property type="entry name" value="TRANSFERASE, PUTATIVE (AFU_ORTHOLOGUE AFUA_6G14040)-RELATED"/>
    <property type="match status" value="1"/>
</dbReference>
<accession>A0A9W9L9R2</accession>
<dbReference type="GeneID" id="81402445"/>
<evidence type="ECO:0000256" key="3">
    <source>
        <dbReference type="SAM" id="Phobius"/>
    </source>
</evidence>
<evidence type="ECO:0008006" key="6">
    <source>
        <dbReference type="Google" id="ProtNLM"/>
    </source>
</evidence>
<reference evidence="4" key="2">
    <citation type="journal article" date="2023" name="IMA Fungus">
        <title>Comparative genomic study of the Penicillium genus elucidates a diverse pangenome and 15 lateral gene transfer events.</title>
        <authorList>
            <person name="Petersen C."/>
            <person name="Sorensen T."/>
            <person name="Nielsen M.R."/>
            <person name="Sondergaard T.E."/>
            <person name="Sorensen J.L."/>
            <person name="Fitzpatrick D.A."/>
            <person name="Frisvad J.C."/>
            <person name="Nielsen K.L."/>
        </authorList>
    </citation>
    <scope>NUCLEOTIDE SEQUENCE</scope>
    <source>
        <strain evidence="4">IBT 22155</strain>
    </source>
</reference>
<dbReference type="InterPro" id="IPR029044">
    <property type="entry name" value="Nucleotide-diphossugar_trans"/>
</dbReference>
<dbReference type="SUPFAM" id="SSF53448">
    <property type="entry name" value="Nucleotide-diphospho-sugar transferases"/>
    <property type="match status" value="1"/>
</dbReference>
<keyword evidence="3" id="KW-1133">Transmembrane helix</keyword>
<keyword evidence="3" id="KW-0812">Transmembrane</keyword>
<gene>
    <name evidence="4" type="ORF">N7515_002531</name>
</gene>
<dbReference type="AlphaFoldDB" id="A0A9W9L9R2"/>
<evidence type="ECO:0000256" key="2">
    <source>
        <dbReference type="SAM" id="MobiDB-lite"/>
    </source>
</evidence>
<comment type="similarity">
    <text evidence="1">Belongs to the glycosyltransferase 32 family.</text>
</comment>
<feature type="region of interest" description="Disordered" evidence="2">
    <location>
        <begin position="38"/>
        <end position="69"/>
    </location>
</feature>